<comment type="similarity">
    <text evidence="2">Belongs to the CPA3 antiporters (TC 2.A.63) subunit B family.</text>
</comment>
<feature type="transmembrane region" description="Helical" evidence="7">
    <location>
        <begin position="189"/>
        <end position="210"/>
    </location>
</feature>
<feature type="domain" description="MrpA C-terminal/MbhE" evidence="9">
    <location>
        <begin position="18"/>
        <end position="79"/>
    </location>
</feature>
<dbReference type="KEGG" id="spsr:EGC80_11980"/>
<evidence type="ECO:0000256" key="3">
    <source>
        <dbReference type="ARBA" id="ARBA00022475"/>
    </source>
</evidence>
<feature type="transmembrane region" description="Helical" evidence="7">
    <location>
        <begin position="63"/>
        <end position="80"/>
    </location>
</feature>
<evidence type="ECO:0000313" key="11">
    <source>
        <dbReference type="EMBL" id="RPA23316.1"/>
    </source>
</evidence>
<keyword evidence="6 7" id="KW-0472">Membrane</keyword>
<dbReference type="Pfam" id="PF20501">
    <property type="entry name" value="MbhE"/>
    <property type="match status" value="1"/>
</dbReference>
<keyword evidence="12" id="KW-1185">Reference proteome</keyword>
<evidence type="ECO:0000313" key="12">
    <source>
        <dbReference type="Proteomes" id="UP000273778"/>
    </source>
</evidence>
<feature type="transmembrane region" description="Helical" evidence="7">
    <location>
        <begin position="153"/>
        <end position="174"/>
    </location>
</feature>
<dbReference type="EMBL" id="CP034073">
    <property type="protein sequence ID" value="AZG35555.1"/>
    <property type="molecule type" value="Genomic_DNA"/>
</dbReference>
<dbReference type="PANTHER" id="PTHR33932">
    <property type="entry name" value="NA(+)/H(+) ANTIPORTER SUBUNIT B"/>
    <property type="match status" value="1"/>
</dbReference>
<reference evidence="11" key="3">
    <citation type="submission" date="2018-11" db="EMBL/GenBank/DDBJ databases">
        <authorList>
            <person name="Hwang Y.J."/>
            <person name="Hwang C.Y."/>
        </authorList>
    </citation>
    <scope>NUCLEOTIDE SEQUENCE</scope>
    <source>
        <strain evidence="11">R106</strain>
    </source>
</reference>
<evidence type="ECO:0000256" key="5">
    <source>
        <dbReference type="ARBA" id="ARBA00022989"/>
    </source>
</evidence>
<feature type="transmembrane region" description="Helical" evidence="7">
    <location>
        <begin position="123"/>
        <end position="141"/>
    </location>
</feature>
<reference evidence="13" key="2">
    <citation type="submission" date="2018-11" db="EMBL/GenBank/DDBJ databases">
        <title>Shewanella sp. R106.</title>
        <authorList>
            <person name="Hwang Y.J."/>
            <person name="Hwang C.Y."/>
        </authorList>
    </citation>
    <scope>NUCLEOTIDE SEQUENCE [LARGE SCALE GENOMIC DNA]</scope>
    <source>
        <strain evidence="13">R106</strain>
    </source>
</reference>
<evidence type="ECO:0000256" key="7">
    <source>
        <dbReference type="SAM" id="Phobius"/>
    </source>
</evidence>
<organism evidence="11 13">
    <name type="scientific">Shewanella psychromarinicola</name>
    <dbReference type="NCBI Taxonomy" id="2487742"/>
    <lineage>
        <taxon>Bacteria</taxon>
        <taxon>Pseudomonadati</taxon>
        <taxon>Pseudomonadota</taxon>
        <taxon>Gammaproteobacteria</taxon>
        <taxon>Alteromonadales</taxon>
        <taxon>Shewanellaceae</taxon>
        <taxon>Shewanella</taxon>
    </lineage>
</organism>
<evidence type="ECO:0000256" key="4">
    <source>
        <dbReference type="ARBA" id="ARBA00022692"/>
    </source>
</evidence>
<dbReference type="PANTHER" id="PTHR33932:SF4">
    <property type="entry name" value="NA(+)_H(+) ANTIPORTER SUBUNIT B"/>
    <property type="match status" value="1"/>
</dbReference>
<accession>A0A3N4DCX8</accession>
<name>A0A3N4DCX8_9GAMM</name>
<evidence type="ECO:0000256" key="2">
    <source>
        <dbReference type="ARBA" id="ARBA00009425"/>
    </source>
</evidence>
<comment type="subcellular location">
    <subcellularLocation>
        <location evidence="1">Cell membrane</location>
        <topology evidence="1">Multi-pass membrane protein</topology>
    </subcellularLocation>
</comment>
<dbReference type="EMBL" id="RKKB01000018">
    <property type="protein sequence ID" value="RPA23316.1"/>
    <property type="molecule type" value="Genomic_DNA"/>
</dbReference>
<dbReference type="GO" id="GO:0005886">
    <property type="term" value="C:plasma membrane"/>
    <property type="evidence" value="ECO:0007669"/>
    <property type="project" value="UniProtKB-SubCell"/>
</dbReference>
<keyword evidence="4 7" id="KW-0812">Transmembrane</keyword>
<protein>
    <submittedName>
        <fullName evidence="11">Sodium:proton antiporter</fullName>
    </submittedName>
</protein>
<evidence type="ECO:0000313" key="13">
    <source>
        <dbReference type="Proteomes" id="UP000278855"/>
    </source>
</evidence>
<sequence length="219" mass="23060">MDTKPWLLLPLLLALGVVLSYAVLSIPEPAQDLPTMLADSITISGAHNPVSAVLLNFRGYDTLLEMAVLLAALLGVWSLGDMPAYRGSDPDLILDIMSRQLVPVFILVAGYLLWTGADAPGGAFQAGALLGAAGVLLRLCGWRIDNRYSGLPLRVLLVLGLGMFVMAGTGALLIGDEFLQYPPTLASELMLMIESAATLSIGATLAALFLGGRPKGEDK</sequence>
<reference evidence="10 12" key="1">
    <citation type="submission" date="2018-11" db="EMBL/GenBank/DDBJ databases">
        <title>Shewanella sp. M2.</title>
        <authorList>
            <person name="Hwang Y.J."/>
            <person name="Hwang C.Y."/>
        </authorList>
    </citation>
    <scope>NUCLEOTIDE SEQUENCE [LARGE SCALE GENOMIC DNA]</scope>
    <source>
        <strain evidence="10 12">M2</strain>
    </source>
</reference>
<dbReference type="OrthoDB" id="4962908at2"/>
<dbReference type="InterPro" id="IPR050622">
    <property type="entry name" value="CPA3_antiporter_subunitB"/>
</dbReference>
<feature type="transmembrane region" description="Helical" evidence="7">
    <location>
        <begin position="101"/>
        <end position="117"/>
    </location>
</feature>
<dbReference type="Proteomes" id="UP000278855">
    <property type="component" value="Unassembled WGS sequence"/>
</dbReference>
<gene>
    <name evidence="11" type="ORF">EGC77_18995</name>
    <name evidence="10" type="ORF">EGC80_11980</name>
</gene>
<proteinExistence type="inferred from homology"/>
<feature type="domain" description="Na+/H+ antiporter MnhB subunit-related protein" evidence="8">
    <location>
        <begin position="93"/>
        <end position="190"/>
    </location>
</feature>
<keyword evidence="5 7" id="KW-1133">Transmembrane helix</keyword>
<dbReference type="AlphaFoldDB" id="A0A3N4DCX8"/>
<dbReference type="InterPro" id="IPR046806">
    <property type="entry name" value="MrpA_C/MbhE"/>
</dbReference>
<evidence type="ECO:0000313" key="10">
    <source>
        <dbReference type="EMBL" id="AZG35555.1"/>
    </source>
</evidence>
<evidence type="ECO:0000259" key="9">
    <source>
        <dbReference type="Pfam" id="PF20501"/>
    </source>
</evidence>
<evidence type="ECO:0000259" key="8">
    <source>
        <dbReference type="Pfam" id="PF04039"/>
    </source>
</evidence>
<evidence type="ECO:0000256" key="1">
    <source>
        <dbReference type="ARBA" id="ARBA00004651"/>
    </source>
</evidence>
<keyword evidence="3" id="KW-1003">Cell membrane</keyword>
<dbReference type="RefSeq" id="WP_124013938.1">
    <property type="nucleotide sequence ID" value="NZ_CP034073.1"/>
</dbReference>
<dbReference type="Pfam" id="PF04039">
    <property type="entry name" value="MnhB"/>
    <property type="match status" value="1"/>
</dbReference>
<evidence type="ECO:0000256" key="6">
    <source>
        <dbReference type="ARBA" id="ARBA00023136"/>
    </source>
</evidence>
<dbReference type="InterPro" id="IPR007182">
    <property type="entry name" value="MnhB"/>
</dbReference>
<dbReference type="Proteomes" id="UP000273778">
    <property type="component" value="Chromosome"/>
</dbReference>